<evidence type="ECO:0000313" key="1">
    <source>
        <dbReference type="EMBL" id="SMC22206.1"/>
    </source>
</evidence>
<sequence length="68" mass="8090">MNSTIERESFENNLYKEIKEKNILKDEYDIVWMKFTEDGFLCVVATSNNINFQVPNDSSEYKEKISMQ</sequence>
<dbReference type="Proteomes" id="UP000192468">
    <property type="component" value="Unassembled WGS sequence"/>
</dbReference>
<evidence type="ECO:0000313" key="2">
    <source>
        <dbReference type="Proteomes" id="UP000192468"/>
    </source>
</evidence>
<organism evidence="1 2">
    <name type="scientific">Clostridium acidisoli DSM 12555</name>
    <dbReference type="NCBI Taxonomy" id="1121291"/>
    <lineage>
        <taxon>Bacteria</taxon>
        <taxon>Bacillati</taxon>
        <taxon>Bacillota</taxon>
        <taxon>Clostridia</taxon>
        <taxon>Eubacteriales</taxon>
        <taxon>Clostridiaceae</taxon>
        <taxon>Clostridium</taxon>
    </lineage>
</organism>
<protein>
    <submittedName>
        <fullName evidence="1">Uncharacterized protein</fullName>
    </submittedName>
</protein>
<reference evidence="1 2" key="1">
    <citation type="submission" date="2017-04" db="EMBL/GenBank/DDBJ databases">
        <authorList>
            <person name="Afonso C.L."/>
            <person name="Miller P.J."/>
            <person name="Scott M.A."/>
            <person name="Spackman E."/>
            <person name="Goraichik I."/>
            <person name="Dimitrov K.M."/>
            <person name="Suarez D.L."/>
            <person name="Swayne D.E."/>
        </authorList>
    </citation>
    <scope>NUCLEOTIDE SEQUENCE [LARGE SCALE GENOMIC DNA]</scope>
    <source>
        <strain evidence="1 2">DSM 12555</strain>
    </source>
</reference>
<name>A0A1W1XE35_9CLOT</name>
<dbReference type="STRING" id="1121291.SAMN02745134_01588"/>
<dbReference type="AlphaFoldDB" id="A0A1W1XE35"/>
<keyword evidence="2" id="KW-1185">Reference proteome</keyword>
<dbReference type="OrthoDB" id="2339657at2"/>
<gene>
    <name evidence="1" type="ORF">SAMN02745134_01588</name>
</gene>
<accession>A0A1W1XE35</accession>
<dbReference type="EMBL" id="FWXH01000003">
    <property type="protein sequence ID" value="SMC22206.1"/>
    <property type="molecule type" value="Genomic_DNA"/>
</dbReference>
<dbReference type="RefSeq" id="WP_084115055.1">
    <property type="nucleotide sequence ID" value="NZ_FWXH01000003.1"/>
</dbReference>
<proteinExistence type="predicted"/>